<dbReference type="EMBL" id="SRPE01000008">
    <property type="protein sequence ID" value="TGN26083.1"/>
    <property type="molecule type" value="Genomic_DNA"/>
</dbReference>
<accession>A0A4Z1AZN4</accession>
<proteinExistence type="predicted"/>
<keyword evidence="2" id="KW-1185">Reference proteome</keyword>
<reference evidence="1 2" key="1">
    <citation type="submission" date="2019-03" db="EMBL/GenBank/DDBJ databases">
        <title>Empedobacter tilapiae sp. nov., isolated from an intestine of Nile tilapia Oreochromis niloticus.</title>
        <authorList>
            <person name="Kim Y.-O."/>
            <person name="Yoon J.-H."/>
        </authorList>
    </citation>
    <scope>NUCLEOTIDE SEQUENCE [LARGE SCALE GENOMIC DNA]</scope>
    <source>
        <strain evidence="1 2">MRS2</strain>
    </source>
</reference>
<dbReference type="RefSeq" id="WP_135836057.1">
    <property type="nucleotide sequence ID" value="NZ_SRPE01000008.1"/>
</dbReference>
<organism evidence="1 2">
    <name type="scientific">Empedobacter tilapiae</name>
    <dbReference type="NCBI Taxonomy" id="2491114"/>
    <lineage>
        <taxon>Bacteria</taxon>
        <taxon>Pseudomonadati</taxon>
        <taxon>Bacteroidota</taxon>
        <taxon>Flavobacteriia</taxon>
        <taxon>Flavobacteriales</taxon>
        <taxon>Weeksellaceae</taxon>
        <taxon>Empedobacter</taxon>
    </lineage>
</organism>
<evidence type="ECO:0000313" key="2">
    <source>
        <dbReference type="Proteomes" id="UP000297998"/>
    </source>
</evidence>
<gene>
    <name evidence="1" type="ORF">E4J94_12060</name>
</gene>
<dbReference type="Proteomes" id="UP000297998">
    <property type="component" value="Unassembled WGS sequence"/>
</dbReference>
<dbReference type="OrthoDB" id="1453774at2"/>
<protein>
    <submittedName>
        <fullName evidence="1">Uncharacterized protein</fullName>
    </submittedName>
</protein>
<dbReference type="AlphaFoldDB" id="A0A4Z1AZN4"/>
<sequence length="119" mass="13860">MTSSSADDLLIEFKWYGGDKTVSQKTFLDEFVKRDLNNIESFNNLQWRIKGQKLTKDKMIEYLSSNEGRQMLKNIPAEKANKILGRDDLRGITELQRNKIAEAIIEHFNNQSNFNSVFK</sequence>
<evidence type="ECO:0000313" key="1">
    <source>
        <dbReference type="EMBL" id="TGN26083.1"/>
    </source>
</evidence>
<name>A0A4Z1AZN4_9FLAO</name>
<comment type="caution">
    <text evidence="1">The sequence shown here is derived from an EMBL/GenBank/DDBJ whole genome shotgun (WGS) entry which is preliminary data.</text>
</comment>